<comment type="caution">
    <text evidence="10">The sequence shown here is derived from an EMBL/GenBank/DDBJ whole genome shotgun (WGS) entry which is preliminary data.</text>
</comment>
<keyword evidence="3 7" id="KW-0805">Transcription regulation</keyword>
<dbReference type="Proteomes" id="UP000660729">
    <property type="component" value="Unassembled WGS sequence"/>
</dbReference>
<dbReference type="GO" id="GO:0035267">
    <property type="term" value="C:NuA4 histone acetyltransferase complex"/>
    <property type="evidence" value="ECO:0007669"/>
    <property type="project" value="InterPro"/>
</dbReference>
<name>A0A8H6VHN6_9PEZI</name>
<feature type="region of interest" description="Disordered" evidence="8">
    <location>
        <begin position="481"/>
        <end position="503"/>
    </location>
</feature>
<sequence>MSARTNARNVRQRKLNTKQPLHVIREADIEDGPDHEAQGHIPQVETGVEKNEEVVSSDFWYLPLKAYHGLPFFQEFHLQAVINAATQAKQTYIPTPDAVKAKGVKYDELYPRTWREPATYIRFSSTVEDCIGTPYCMNEDDAAFLAQLNDGKDVNGQPVKNKSDQCSEDIFEEVMNCFEETSQRLQPFANLDSAPVLSLREMQDALEESLPAEANKHIEHIYQYWASRKGSRPLVPTIKVRVLDTSNEADDADPYVCFRRREVRQTRKTRGRDAQVVEKLKKMRLELEQARQILQSVRTREELNKSSLEINRKAFEQRKQLKEVKIAKNIVGDKNEDEELLVNQRPQPKPKARDGTQARGPTIRIPSRADRAPETDLKLLADDHAEADAQVQHTIDSRKEQHRRWNHHWQDRTWNPITPPPDAADQPSQWAALEAPGEGYPTPPPSLPSRSSQDRDGDVDMVDQKPDLAKLNAMVSKEPQFNLCFAPPSPSESQYDEDEREAKRQRFGNPMCRIRIGRGGRRHLEMRKQRPQAAIFSGVVSDAESDDEMETCHFVPEGKVMEYRLALSLNRTSSQHQQRPSGDHAAIVAQMQAAQAAAAGAQAATGSSTAGSPDQRSSGGNFGLH</sequence>
<keyword evidence="4 7" id="KW-0804">Transcription</keyword>
<dbReference type="InterPro" id="IPR019542">
    <property type="entry name" value="Enhancer_polycomb-like_N"/>
</dbReference>
<evidence type="ECO:0000256" key="4">
    <source>
        <dbReference type="ARBA" id="ARBA00023163"/>
    </source>
</evidence>
<dbReference type="Pfam" id="PF10513">
    <property type="entry name" value="EPL1"/>
    <property type="match status" value="1"/>
</dbReference>
<evidence type="ECO:0000313" key="10">
    <source>
        <dbReference type="EMBL" id="KAF7192778.1"/>
    </source>
</evidence>
<gene>
    <name evidence="10" type="ORF">HII31_05877</name>
</gene>
<organism evidence="10 11">
    <name type="scientific">Pseudocercospora fuligena</name>
    <dbReference type="NCBI Taxonomy" id="685502"/>
    <lineage>
        <taxon>Eukaryota</taxon>
        <taxon>Fungi</taxon>
        <taxon>Dikarya</taxon>
        <taxon>Ascomycota</taxon>
        <taxon>Pezizomycotina</taxon>
        <taxon>Dothideomycetes</taxon>
        <taxon>Dothideomycetidae</taxon>
        <taxon>Mycosphaerellales</taxon>
        <taxon>Mycosphaerellaceae</taxon>
        <taxon>Pseudocercospora</taxon>
    </lineage>
</organism>
<dbReference type="AlphaFoldDB" id="A0A8H6VHN6"/>
<dbReference type="EMBL" id="JABCIY010000107">
    <property type="protein sequence ID" value="KAF7192778.1"/>
    <property type="molecule type" value="Genomic_DNA"/>
</dbReference>
<evidence type="ECO:0000256" key="7">
    <source>
        <dbReference type="RuleBase" id="RU361124"/>
    </source>
</evidence>
<evidence type="ECO:0000256" key="3">
    <source>
        <dbReference type="ARBA" id="ARBA00023015"/>
    </source>
</evidence>
<dbReference type="PANTHER" id="PTHR14898">
    <property type="entry name" value="ENHANCER OF POLYCOMB"/>
    <property type="match status" value="1"/>
</dbReference>
<dbReference type="OrthoDB" id="435275at2759"/>
<feature type="domain" description="Enhancer of polycomb-like N-terminal" evidence="9">
    <location>
        <begin position="11"/>
        <end position="180"/>
    </location>
</feature>
<feature type="region of interest" description="Disordered" evidence="8">
    <location>
        <begin position="571"/>
        <end position="625"/>
    </location>
</feature>
<evidence type="ECO:0000256" key="1">
    <source>
        <dbReference type="ARBA" id="ARBA00004123"/>
    </source>
</evidence>
<dbReference type="GO" id="GO:0005634">
    <property type="term" value="C:nucleus"/>
    <property type="evidence" value="ECO:0007669"/>
    <property type="project" value="UniProtKB-SubCell"/>
</dbReference>
<feature type="compositionally biased region" description="Polar residues" evidence="8">
    <location>
        <begin position="605"/>
        <end position="619"/>
    </location>
</feature>
<keyword evidence="5 7" id="KW-0539">Nucleus</keyword>
<evidence type="ECO:0000256" key="2">
    <source>
        <dbReference type="ARBA" id="ARBA00008035"/>
    </source>
</evidence>
<proteinExistence type="inferred from homology"/>
<feature type="region of interest" description="Disordered" evidence="8">
    <location>
        <begin position="433"/>
        <end position="459"/>
    </location>
</feature>
<evidence type="ECO:0000256" key="8">
    <source>
        <dbReference type="SAM" id="MobiDB-lite"/>
    </source>
</evidence>
<dbReference type="InterPro" id="IPR024943">
    <property type="entry name" value="Enhancer_polycomb"/>
</dbReference>
<feature type="compositionally biased region" description="Low complexity" evidence="8">
    <location>
        <begin position="585"/>
        <end position="604"/>
    </location>
</feature>
<comment type="function">
    <text evidence="6">Component of the NuA4 histone acetyltransferase complex which is involved in transcriptional activation of selected genes principally by acetylation of nucleosomal histone H4 and H2A. The NuA4 complex is also involved in DNA repair. Involved in gene silencing by neighboring heterochromatin, blockage of the silencing spreading along the chromosome, and required for cell cycle progression through G2/M.</text>
</comment>
<protein>
    <recommendedName>
        <fullName evidence="7">Enhancer of polycomb-like protein</fullName>
    </recommendedName>
</protein>
<dbReference type="GO" id="GO:0006357">
    <property type="term" value="P:regulation of transcription by RNA polymerase II"/>
    <property type="evidence" value="ECO:0007669"/>
    <property type="project" value="InterPro"/>
</dbReference>
<evidence type="ECO:0000256" key="6">
    <source>
        <dbReference type="ARBA" id="ARBA00025513"/>
    </source>
</evidence>
<reference evidence="10" key="1">
    <citation type="submission" date="2020-04" db="EMBL/GenBank/DDBJ databases">
        <title>Draft genome resource of the tomato pathogen Pseudocercospora fuligena.</title>
        <authorList>
            <person name="Zaccaron A."/>
        </authorList>
    </citation>
    <scope>NUCLEOTIDE SEQUENCE</scope>
    <source>
        <strain evidence="10">PF001</strain>
    </source>
</reference>
<keyword evidence="11" id="KW-1185">Reference proteome</keyword>
<feature type="compositionally biased region" description="Polar residues" evidence="8">
    <location>
        <begin position="571"/>
        <end position="580"/>
    </location>
</feature>
<evidence type="ECO:0000259" key="9">
    <source>
        <dbReference type="Pfam" id="PF10513"/>
    </source>
</evidence>
<accession>A0A8H6VHN6</accession>
<evidence type="ECO:0000313" key="11">
    <source>
        <dbReference type="Proteomes" id="UP000660729"/>
    </source>
</evidence>
<evidence type="ECO:0000256" key="5">
    <source>
        <dbReference type="ARBA" id="ARBA00023242"/>
    </source>
</evidence>
<feature type="region of interest" description="Disordered" evidence="8">
    <location>
        <begin position="342"/>
        <end position="373"/>
    </location>
</feature>
<comment type="similarity">
    <text evidence="2 7">Belongs to the enhancer of polycomb family.</text>
</comment>
<comment type="subcellular location">
    <subcellularLocation>
        <location evidence="1 7">Nucleus</location>
    </subcellularLocation>
</comment>